<keyword evidence="2" id="KW-0472">Membrane</keyword>
<dbReference type="AlphaFoldDB" id="A0A0H5QKF2"/>
<evidence type="ECO:0000256" key="2">
    <source>
        <dbReference type="SAM" id="Phobius"/>
    </source>
</evidence>
<dbReference type="GO" id="GO:0005227">
    <property type="term" value="F:calcium-activated cation channel activity"/>
    <property type="evidence" value="ECO:0007669"/>
    <property type="project" value="InterPro"/>
</dbReference>
<feature type="transmembrane region" description="Helical" evidence="2">
    <location>
        <begin position="429"/>
        <end position="452"/>
    </location>
</feature>
<feature type="transmembrane region" description="Helical" evidence="2">
    <location>
        <begin position="385"/>
        <end position="409"/>
    </location>
</feature>
<feature type="transmembrane region" description="Helical" evidence="2">
    <location>
        <begin position="636"/>
        <end position="655"/>
    </location>
</feature>
<keyword evidence="2" id="KW-1133">Transmembrane helix</keyword>
<feature type="transmembrane region" description="Helical" evidence="2">
    <location>
        <begin position="536"/>
        <end position="562"/>
    </location>
</feature>
<name>A0A0H5QKF2_9EUKA</name>
<evidence type="ECO:0000313" key="3">
    <source>
        <dbReference type="EMBL" id="CRZ02483.1"/>
    </source>
</evidence>
<dbReference type="GO" id="GO:0005886">
    <property type="term" value="C:plasma membrane"/>
    <property type="evidence" value="ECO:0007669"/>
    <property type="project" value="TreeGrafter"/>
</dbReference>
<feature type="transmembrane region" description="Helical" evidence="2">
    <location>
        <begin position="98"/>
        <end position="118"/>
    </location>
</feature>
<feature type="transmembrane region" description="Helical" evidence="2">
    <location>
        <begin position="472"/>
        <end position="496"/>
    </location>
</feature>
<dbReference type="PANTHER" id="PTHR13018:SF135">
    <property type="entry name" value="CSC1_OSCA1-LIKE 7TM REGION DOMAIN-CONTAINING PROTEIN"/>
    <property type="match status" value="1"/>
</dbReference>
<protein>
    <recommendedName>
        <fullName evidence="4">CSC1/OSCA1-like cytosolic domain-containing protein</fullName>
    </recommendedName>
</protein>
<sequence length="802" mass="89665">RSVLLSSRWASVPICSFNDYHRFGIGVMLYFQMLKKLHRLFVFLFLLSLPQIILSISAGYIDPTGFYAEKTMLGAFGTANVDTITIPFVAYPVSKTRVGIVIIGFDVAIVVFAILFVYRLRRAQLREVHLSEAKSITAADYTVRVKNLPSSLTERFELFEFFQERWGKVVDAVISFNDSDLIEMYIERGSLKHNIAKLKPVKDTPDGISQINKLKDKCTSLDNKISVFKETFQRRPVDAYISFDSGMSRRQCLNSYPNTCWSRCCMKRKLRFRGKRITVTSALEPSNILFHNLKYSRRSTCCRQLLTSVATFAVMLVSLVIIFFASQKQKQNTQKSQICDGVYTRAQALRGVSVDCYCASLSSGQLVDDQAICQDWIANMAVAKLLIALIAVTIFVVNVFLKTMIVALVRFEKHNTLSSQEKAITAKLFVALFVNTGVIIMLVNGDLAYFRLGAVFNGPYQDVSESWYRDVGVSILLTMMLNTINPHILPVLQIPLSAMRRRCRRRNVATQRDLNELYSGPEFVLSDRYAAVLNTIFVSMLYSSGIPILLGTAALTFAFTYVFDKVALLRLYRYPPMMDSTLAEYASSAISYALLIHSAMAMWIYSYPNNFSSQSISDPTIKHDGDDENVIRRATLINGFIFIVVVLILVTRQFLGKIIGCFCCCKSRRIFPTEKIDESLGYLDALRAGHRIESYHMHDQLRYMDAFMKTVSAKQLQAVTPLTDELAAARAEGLGTNAEAKTPTIGPGGSPTSQQNVDTSSPAFITVQCPTCGSISNVLGNSGVSGQIYRCPFCGNGFAVGP</sequence>
<keyword evidence="2" id="KW-0812">Transmembrane</keyword>
<dbReference type="InterPro" id="IPR045122">
    <property type="entry name" value="Csc1-like"/>
</dbReference>
<feature type="transmembrane region" description="Helical" evidence="2">
    <location>
        <begin position="305"/>
        <end position="325"/>
    </location>
</feature>
<dbReference type="PANTHER" id="PTHR13018">
    <property type="entry name" value="PROBABLE MEMBRANE PROTEIN DUF221-RELATED"/>
    <property type="match status" value="1"/>
</dbReference>
<accession>A0A0H5QKF2</accession>
<evidence type="ECO:0008006" key="4">
    <source>
        <dbReference type="Google" id="ProtNLM"/>
    </source>
</evidence>
<reference evidence="3" key="1">
    <citation type="submission" date="2015-04" db="EMBL/GenBank/DDBJ databases">
        <title>The genome sequence of the plant pathogenic Rhizarian Plasmodiophora brassicae reveals insights in its biotrophic life cycle and the origin of chitin synthesis.</title>
        <authorList>
            <person name="Schwelm A."/>
            <person name="Fogelqvist J."/>
            <person name="Knaust A."/>
            <person name="Julke S."/>
            <person name="Lilja T."/>
            <person name="Dhandapani V."/>
            <person name="Bonilla-Rosso G."/>
            <person name="Karlsson M."/>
            <person name="Shevchenko A."/>
            <person name="Choi S.R."/>
            <person name="Kim H.G."/>
            <person name="Park J.Y."/>
            <person name="Lim Y.P."/>
            <person name="Ludwig-Muller J."/>
            <person name="Dixelius C."/>
        </authorList>
    </citation>
    <scope>NUCLEOTIDE SEQUENCE</scope>
    <source>
        <tissue evidence="3">Potato root galls</tissue>
    </source>
</reference>
<feature type="region of interest" description="Disordered" evidence="1">
    <location>
        <begin position="738"/>
        <end position="758"/>
    </location>
</feature>
<feature type="transmembrane region" description="Helical" evidence="2">
    <location>
        <begin position="40"/>
        <end position="61"/>
    </location>
</feature>
<feature type="transmembrane region" description="Helical" evidence="2">
    <location>
        <begin position="582"/>
        <end position="605"/>
    </location>
</feature>
<dbReference type="EMBL" id="HACM01002041">
    <property type="protein sequence ID" value="CRZ02483.1"/>
    <property type="molecule type" value="Transcribed_RNA"/>
</dbReference>
<organism evidence="3">
    <name type="scientific">Spongospora subterranea</name>
    <dbReference type="NCBI Taxonomy" id="70186"/>
    <lineage>
        <taxon>Eukaryota</taxon>
        <taxon>Sar</taxon>
        <taxon>Rhizaria</taxon>
        <taxon>Endomyxa</taxon>
        <taxon>Phytomyxea</taxon>
        <taxon>Plasmodiophorida</taxon>
        <taxon>Plasmodiophoridae</taxon>
        <taxon>Spongospora</taxon>
    </lineage>
</organism>
<evidence type="ECO:0000256" key="1">
    <source>
        <dbReference type="SAM" id="MobiDB-lite"/>
    </source>
</evidence>
<feature type="non-terminal residue" evidence="3">
    <location>
        <position position="1"/>
    </location>
</feature>
<proteinExistence type="predicted"/>